<gene>
    <name evidence="1" type="ORF">QG37_04757</name>
</gene>
<accession>A0A0L0NXL9</accession>
<sequence>MAIMKGQLAFNVELQSVQNGVKRWIQCVYAKLQPRVCKLRREKKKKMGNNEEKKLEFKDNKKKGGWIWVLETV</sequence>
<comment type="caution">
    <text evidence="1">The sequence shown here is derived from an EMBL/GenBank/DDBJ whole genome shotgun (WGS) entry which is preliminary data.</text>
</comment>
<reference evidence="2" key="1">
    <citation type="journal article" date="2015" name="BMC Genomics">
        <title>Draft genome of a commonly misdiagnosed multidrug resistant pathogen Candida auris.</title>
        <authorList>
            <person name="Chatterjee S."/>
            <person name="Alampalli S.V."/>
            <person name="Nageshan R.K."/>
            <person name="Chettiar S.T."/>
            <person name="Joshi S."/>
            <person name="Tatu U.S."/>
        </authorList>
    </citation>
    <scope>NUCLEOTIDE SEQUENCE [LARGE SCALE GENOMIC DNA]</scope>
    <source>
        <strain evidence="2">6684</strain>
    </source>
</reference>
<organism evidence="1 2">
    <name type="scientific">Candidozyma auris</name>
    <name type="common">Yeast</name>
    <name type="synonym">Candida auris</name>
    <dbReference type="NCBI Taxonomy" id="498019"/>
    <lineage>
        <taxon>Eukaryota</taxon>
        <taxon>Fungi</taxon>
        <taxon>Dikarya</taxon>
        <taxon>Ascomycota</taxon>
        <taxon>Saccharomycotina</taxon>
        <taxon>Pichiomycetes</taxon>
        <taxon>Metschnikowiaceae</taxon>
        <taxon>Candidozyma</taxon>
    </lineage>
</organism>
<protein>
    <submittedName>
        <fullName evidence="1">Uncharacterized protein</fullName>
    </submittedName>
</protein>
<dbReference type="Proteomes" id="UP000037122">
    <property type="component" value="Unassembled WGS sequence"/>
</dbReference>
<proteinExistence type="predicted"/>
<dbReference type="AlphaFoldDB" id="A0A0L0NXL9"/>
<evidence type="ECO:0000313" key="1">
    <source>
        <dbReference type="EMBL" id="KND98405.1"/>
    </source>
</evidence>
<dbReference type="VEuPathDB" id="FungiDB:QG37_04757"/>
<evidence type="ECO:0000313" key="2">
    <source>
        <dbReference type="Proteomes" id="UP000037122"/>
    </source>
</evidence>
<dbReference type="EMBL" id="LGST01000032">
    <property type="protein sequence ID" value="KND98405.1"/>
    <property type="molecule type" value="Genomic_DNA"/>
</dbReference>
<name>A0A0L0NXL9_CANAR</name>